<evidence type="ECO:0000313" key="1">
    <source>
        <dbReference type="EnsemblPlants" id="EMT14129"/>
    </source>
</evidence>
<protein>
    <submittedName>
        <fullName evidence="1">Uncharacterized protein</fullName>
    </submittedName>
</protein>
<dbReference type="AlphaFoldDB" id="R7W8U7"/>
<reference evidence="1" key="1">
    <citation type="submission" date="2015-06" db="UniProtKB">
        <authorList>
            <consortium name="EnsemblPlants"/>
        </authorList>
    </citation>
    <scope>IDENTIFICATION</scope>
</reference>
<organism evidence="1">
    <name type="scientific">Aegilops tauschii</name>
    <name type="common">Tausch's goatgrass</name>
    <name type="synonym">Aegilops squarrosa</name>
    <dbReference type="NCBI Taxonomy" id="37682"/>
    <lineage>
        <taxon>Eukaryota</taxon>
        <taxon>Viridiplantae</taxon>
        <taxon>Streptophyta</taxon>
        <taxon>Embryophyta</taxon>
        <taxon>Tracheophyta</taxon>
        <taxon>Spermatophyta</taxon>
        <taxon>Magnoliopsida</taxon>
        <taxon>Liliopsida</taxon>
        <taxon>Poales</taxon>
        <taxon>Poaceae</taxon>
        <taxon>BOP clade</taxon>
        <taxon>Pooideae</taxon>
        <taxon>Triticodae</taxon>
        <taxon>Triticeae</taxon>
        <taxon>Triticinae</taxon>
        <taxon>Aegilops</taxon>
    </lineage>
</organism>
<accession>R7W8U7</accession>
<proteinExistence type="predicted"/>
<sequence length="69" mass="7248">MAVHARGGGERPSGAAHIDREKLELQWVHGAIAVIAGEAWAAETSGSVQPSRRRPTTLDVCSCVLASIL</sequence>
<dbReference type="EnsemblPlants" id="EMT14129">
    <property type="protein sequence ID" value="EMT14129"/>
    <property type="gene ID" value="F775_43590"/>
</dbReference>
<name>R7W8U7_AEGTA</name>